<organism evidence="5 6">
    <name type="scientific">Aquimarina addita</name>
    <dbReference type="NCBI Taxonomy" id="870485"/>
    <lineage>
        <taxon>Bacteria</taxon>
        <taxon>Pseudomonadati</taxon>
        <taxon>Bacteroidota</taxon>
        <taxon>Flavobacteriia</taxon>
        <taxon>Flavobacteriales</taxon>
        <taxon>Flavobacteriaceae</taxon>
        <taxon>Aquimarina</taxon>
    </lineage>
</organism>
<dbReference type="Pfam" id="PF20148">
    <property type="entry name" value="DUF6531"/>
    <property type="match status" value="1"/>
</dbReference>
<dbReference type="NCBIfam" id="TIGR03696">
    <property type="entry name" value="Rhs_assc_core"/>
    <property type="match status" value="1"/>
</dbReference>
<dbReference type="InterPro" id="IPR022385">
    <property type="entry name" value="Rhs_assc_core"/>
</dbReference>
<evidence type="ECO:0000256" key="1">
    <source>
        <dbReference type="ARBA" id="ARBA00022737"/>
    </source>
</evidence>
<evidence type="ECO:0000259" key="3">
    <source>
        <dbReference type="Pfam" id="PF20148"/>
    </source>
</evidence>
<accession>A0ABP6UL73</accession>
<feature type="domain" description="DUF6531" evidence="3">
    <location>
        <begin position="385"/>
        <end position="459"/>
    </location>
</feature>
<dbReference type="InterPro" id="IPR050708">
    <property type="entry name" value="T6SS_VgrG/RHS"/>
</dbReference>
<feature type="domain" description="Teneurin-like YD-shell" evidence="4">
    <location>
        <begin position="1079"/>
        <end position="1378"/>
    </location>
</feature>
<dbReference type="InterPro" id="IPR045351">
    <property type="entry name" value="DUF6531"/>
</dbReference>
<protein>
    <submittedName>
        <fullName evidence="5">DUF6531 domain-containing protein</fullName>
    </submittedName>
</protein>
<evidence type="ECO:0000259" key="4">
    <source>
        <dbReference type="Pfam" id="PF25023"/>
    </source>
</evidence>
<keyword evidence="1" id="KW-0677">Repeat</keyword>
<dbReference type="NCBIfam" id="TIGR01643">
    <property type="entry name" value="YD_repeat_2x"/>
    <property type="match status" value="3"/>
</dbReference>
<dbReference type="InterPro" id="IPR056823">
    <property type="entry name" value="TEN-like_YD-shell"/>
</dbReference>
<name>A0ABP6UL73_9FLAO</name>
<proteinExistence type="predicted"/>
<dbReference type="InterPro" id="IPR031325">
    <property type="entry name" value="RHS_repeat"/>
</dbReference>
<dbReference type="RefSeq" id="WP_344927147.1">
    <property type="nucleotide sequence ID" value="NZ_BAABCW010000007.1"/>
</dbReference>
<sequence length="1513" mass="169792">MAGLNTPFHDNLSRDISNTIQGDANYFGDNTNSVSANMNLTTGRQVQGIAANVENASRISENTNLSTGTAVTAQALNAVDTGIQAFGAITGLVDNISESVLLPALSALGMKGIASLPVSKQLDPVMGIDVHMVVFPPVPAPIPMPHPYIGVLLRPKDFLSATMASFLPPPPPPPELPEVPSDEQQSAANVNQALNIGHTVAQIVISMIGATVLVGGLPRVVAGTPTKSVPHFPMGPSFHPATSAMMVKNVGHAFLGSLLALADNDPISGGMAHMHNNCWDVGLISPHTLRPSKNTSDETKVGLQLFAPTGMIMSIPMGKTILTNPVPAPFNPMALLQKALKGAFGRLFGRQMRRLSDSLHNKINDKIGSGKLNNLLHRAACTVTGHPVDVASGMFFTDEEDFNLPGPIPLSWERVWYSKSDYKGPLGNGWHHQYDIGLLIDITEKVATLRMADGRPIAFVLPEIDTPTFNKAEQLEFRKNEEGEYYIWNIKEDLFYYFTKTVYNQVHQLRSIVNSNSFSIQFTYNKKGHLLQIIDSAHRMLTVENDAEGRIIKIMAPSPSSRNVNRTFAIASYTYSKQGNMIQQTNGVGDSMYFEYENNLMVKEIWRNDLVWHFRYDGTEIGSRCIHTWGDGGIYNHKLTYLEGKTIVENSLDQLTTYDHKGGLVYKKTDANNAEHLWLYDKDNQLISETDPMGNCHMYSYDDFGNKTTSIDPTGAKTTTEFINPKLPHKPTEIKDANAGIWKWKYDDHGNKIMQFNPMGASFKMTYQDGLLHTITDPMGNITKLVYDSCYNISEIFDNQGNLTKYWYDSLGRCTKIMNAKGAVQKRQFDLNGRIIKVHDFDSNYIELDYDGIDNLLLYKDAQQEVKYRYTGMWKMTSRTDQRGTTLYQYNNEEQLTKVINEKQQPYNFLLDAVGNVIQETSFDESIKIFERDLAGRVTQLTKASGKKVRYEYDNANRITEIIYQGNEIDHSTQSFEYNAAGQLIKAINKNAEIGFIRNPLGLITEETINDETIHHQYNASGTRIGLKSSLGAHINLEHDTFGNLINLKASQEDTQWEANYEYDSLGFELNRLLPGNVQQNFSYDTLGRLTAQQTLQNNNEKHKRRYTWGKNSQLHNISDSHQGTTVFGYTPTGHLEKTTFGSGLQQHRKTDSVGNLYKNEEKNDRIYSIGGRLEKKGSWLYIYNEEGFLVEKYKSSGSLLKDRKDYWQYAWNQEGMLEQVIRPDGHKVTFTYDALGRRLSKTFKNTITKWLWDGNIPLHEWKENIQTGQILSNSTIGDDGIITWVFEENSYIPTAKLKGTKKYSILVDHLGTPTSMYNQEGEAIWERSLDSYGNIHKGNHDSCPFMYQGQYYDPEIELAYNRFRYYDPEDGRYISVDPIGLLSGEFNFYSYVDDPNGWIDVFGLVSKIYSVESLQPNRPVDKGVELTHIEAVNHVRNGGDVIVSGGTRRQKRKTAKSIADDAGGNNGTMFHGKTISAGEGTLAHHHPLDGSGEKMPAHVFIDDSGRSGSPNF</sequence>
<comment type="caution">
    <text evidence="5">The sequence shown here is derived from an EMBL/GenBank/DDBJ whole genome shotgun (WGS) entry which is preliminary data.</text>
</comment>
<dbReference type="Gene3D" id="2.180.10.10">
    <property type="entry name" value="RHS repeat-associated core"/>
    <property type="match status" value="2"/>
</dbReference>
<dbReference type="Proteomes" id="UP001500459">
    <property type="component" value="Unassembled WGS sequence"/>
</dbReference>
<gene>
    <name evidence="5" type="ORF">GCM10022393_20780</name>
</gene>
<keyword evidence="6" id="KW-1185">Reference proteome</keyword>
<dbReference type="Pfam" id="PF25023">
    <property type="entry name" value="TEN_YD-shell"/>
    <property type="match status" value="2"/>
</dbReference>
<dbReference type="EMBL" id="BAABCW010000007">
    <property type="protein sequence ID" value="GAA3508857.1"/>
    <property type="molecule type" value="Genomic_DNA"/>
</dbReference>
<dbReference type="Pfam" id="PF05593">
    <property type="entry name" value="RHS_repeat"/>
    <property type="match status" value="2"/>
</dbReference>
<reference evidence="6" key="1">
    <citation type="journal article" date="2019" name="Int. J. Syst. Evol. Microbiol.">
        <title>The Global Catalogue of Microorganisms (GCM) 10K type strain sequencing project: providing services to taxonomists for standard genome sequencing and annotation.</title>
        <authorList>
            <consortium name="The Broad Institute Genomics Platform"/>
            <consortium name="The Broad Institute Genome Sequencing Center for Infectious Disease"/>
            <person name="Wu L."/>
            <person name="Ma J."/>
        </authorList>
    </citation>
    <scope>NUCLEOTIDE SEQUENCE [LARGE SCALE GENOMIC DNA]</scope>
    <source>
        <strain evidence="6">JCM 17106</strain>
    </source>
</reference>
<dbReference type="PANTHER" id="PTHR32305:SF15">
    <property type="entry name" value="PROTEIN RHSA-RELATED"/>
    <property type="match status" value="1"/>
</dbReference>
<dbReference type="PANTHER" id="PTHR32305">
    <property type="match status" value="1"/>
</dbReference>
<feature type="domain" description="Teneurin-like YD-shell" evidence="4">
    <location>
        <begin position="784"/>
        <end position="924"/>
    </location>
</feature>
<evidence type="ECO:0000313" key="5">
    <source>
        <dbReference type="EMBL" id="GAA3508857.1"/>
    </source>
</evidence>
<dbReference type="InterPro" id="IPR006530">
    <property type="entry name" value="YD"/>
</dbReference>
<feature type="region of interest" description="Disordered" evidence="2">
    <location>
        <begin position="1441"/>
        <end position="1468"/>
    </location>
</feature>
<evidence type="ECO:0000313" key="6">
    <source>
        <dbReference type="Proteomes" id="UP001500459"/>
    </source>
</evidence>
<evidence type="ECO:0000256" key="2">
    <source>
        <dbReference type="SAM" id="MobiDB-lite"/>
    </source>
</evidence>